<evidence type="ECO:0000256" key="2">
    <source>
        <dbReference type="ARBA" id="ARBA00008184"/>
    </source>
</evidence>
<dbReference type="NCBIfam" id="NF003589">
    <property type="entry name" value="PRK05254.1-2"/>
    <property type="match status" value="1"/>
</dbReference>
<evidence type="ECO:0000256" key="1">
    <source>
        <dbReference type="ARBA" id="ARBA00001400"/>
    </source>
</evidence>
<dbReference type="NCBIfam" id="TIGR00628">
    <property type="entry name" value="ung"/>
    <property type="match status" value="1"/>
</dbReference>
<organism evidence="12">
    <name type="scientific">Darwinula stevensoni</name>
    <dbReference type="NCBI Taxonomy" id="69355"/>
    <lineage>
        <taxon>Eukaryota</taxon>
        <taxon>Metazoa</taxon>
        <taxon>Ecdysozoa</taxon>
        <taxon>Arthropoda</taxon>
        <taxon>Crustacea</taxon>
        <taxon>Oligostraca</taxon>
        <taxon>Ostracoda</taxon>
        <taxon>Podocopa</taxon>
        <taxon>Podocopida</taxon>
        <taxon>Darwinulocopina</taxon>
        <taxon>Darwinuloidea</taxon>
        <taxon>Darwinulidae</taxon>
        <taxon>Darwinula</taxon>
    </lineage>
</organism>
<dbReference type="SMART" id="SM00986">
    <property type="entry name" value="UDG"/>
    <property type="match status" value="1"/>
</dbReference>
<evidence type="ECO:0000256" key="7">
    <source>
        <dbReference type="HAMAP-Rule" id="MF_03166"/>
    </source>
</evidence>
<dbReference type="OrthoDB" id="10031947at2759"/>
<comment type="subcellular location">
    <subcellularLocation>
        <location evidence="7">Mitochondrion</location>
    </subcellularLocation>
    <subcellularLocation>
        <location evidence="7">Nucleus</location>
    </subcellularLocation>
</comment>
<dbReference type="NCBIfam" id="NF003592">
    <property type="entry name" value="PRK05254.1-5"/>
    <property type="match status" value="1"/>
</dbReference>
<name>A0A7R8XEY9_9CRUS</name>
<dbReference type="InterPro" id="IPR036895">
    <property type="entry name" value="Uracil-DNA_glycosylase-like_sf"/>
</dbReference>
<comment type="similarity">
    <text evidence="2 7 9">Belongs to the uracil-DNA glycosylase (UDG) superfamily. UNG family.</text>
</comment>
<evidence type="ECO:0000313" key="13">
    <source>
        <dbReference type="Proteomes" id="UP000677054"/>
    </source>
</evidence>
<evidence type="ECO:0000313" key="12">
    <source>
        <dbReference type="EMBL" id="CAD7246532.1"/>
    </source>
</evidence>
<proteinExistence type="inferred from homology"/>
<dbReference type="HAMAP" id="MF_00148">
    <property type="entry name" value="UDG"/>
    <property type="match status" value="1"/>
</dbReference>
<dbReference type="SUPFAM" id="SSF52141">
    <property type="entry name" value="Uracil-DNA glycosylase-like"/>
    <property type="match status" value="1"/>
</dbReference>
<dbReference type="Pfam" id="PF03167">
    <property type="entry name" value="UDG"/>
    <property type="match status" value="1"/>
</dbReference>
<evidence type="ECO:0000256" key="6">
    <source>
        <dbReference type="ARBA" id="ARBA00023204"/>
    </source>
</evidence>
<feature type="active site" description="Proton acceptor" evidence="7 8">
    <location>
        <position position="137"/>
    </location>
</feature>
<keyword evidence="4 7" id="KW-0227">DNA damage</keyword>
<evidence type="ECO:0000256" key="5">
    <source>
        <dbReference type="ARBA" id="ARBA00022801"/>
    </source>
</evidence>
<dbReference type="NCBIfam" id="NF003591">
    <property type="entry name" value="PRK05254.1-4"/>
    <property type="match status" value="1"/>
</dbReference>
<feature type="region of interest" description="Disordered" evidence="10">
    <location>
        <begin position="13"/>
        <end position="39"/>
    </location>
</feature>
<feature type="compositionally biased region" description="Basic and acidic residues" evidence="10">
    <location>
        <begin position="20"/>
        <end position="39"/>
    </location>
</feature>
<dbReference type="InterPro" id="IPR018085">
    <property type="entry name" value="Ura-DNA_Glyclase_AS"/>
</dbReference>
<keyword evidence="7" id="KW-0496">Mitochondrion</keyword>
<dbReference type="PANTHER" id="PTHR11264">
    <property type="entry name" value="URACIL-DNA GLYCOSYLASE"/>
    <property type="match status" value="1"/>
</dbReference>
<dbReference type="EMBL" id="LR900678">
    <property type="protein sequence ID" value="CAD7246532.1"/>
    <property type="molecule type" value="Genomic_DNA"/>
</dbReference>
<dbReference type="SMART" id="SM00987">
    <property type="entry name" value="UreE_C"/>
    <property type="match status" value="1"/>
</dbReference>
<comment type="function">
    <text evidence="7 9">Excises uracil residues from the DNA which can arise as a result of misincorporation of dUMP residues by DNA polymerase or due to deamination of cytosine.</text>
</comment>
<keyword evidence="13" id="KW-1185">Reference proteome</keyword>
<reference evidence="12" key="1">
    <citation type="submission" date="2020-11" db="EMBL/GenBank/DDBJ databases">
        <authorList>
            <person name="Tran Van P."/>
        </authorList>
    </citation>
    <scope>NUCLEOTIDE SEQUENCE</scope>
</reference>
<keyword evidence="7" id="KW-0539">Nucleus</keyword>
<dbReference type="Gene3D" id="3.40.470.10">
    <property type="entry name" value="Uracil-DNA glycosylase-like domain"/>
    <property type="match status" value="1"/>
</dbReference>
<dbReference type="InterPro" id="IPR005122">
    <property type="entry name" value="Uracil-DNA_glycosylase-like"/>
</dbReference>
<evidence type="ECO:0000256" key="9">
    <source>
        <dbReference type="RuleBase" id="RU003780"/>
    </source>
</evidence>
<keyword evidence="6 7" id="KW-0234">DNA repair</keyword>
<evidence type="ECO:0000259" key="11">
    <source>
        <dbReference type="SMART" id="SM00986"/>
    </source>
</evidence>
<dbReference type="GO" id="GO:0005739">
    <property type="term" value="C:mitochondrion"/>
    <property type="evidence" value="ECO:0007669"/>
    <property type="project" value="UniProtKB-SubCell"/>
</dbReference>
<evidence type="ECO:0000256" key="4">
    <source>
        <dbReference type="ARBA" id="ARBA00022763"/>
    </source>
</evidence>
<accession>A0A7R8XEY9</accession>
<dbReference type="InterPro" id="IPR002043">
    <property type="entry name" value="UDG_fam1"/>
</dbReference>
<dbReference type="CDD" id="cd10027">
    <property type="entry name" value="UDG-F1-like"/>
    <property type="match status" value="1"/>
</dbReference>
<dbReference type="Proteomes" id="UP000677054">
    <property type="component" value="Unassembled WGS sequence"/>
</dbReference>
<dbReference type="FunFam" id="3.40.470.10:FF:000001">
    <property type="entry name" value="Uracil-DNA glycosylase"/>
    <property type="match status" value="1"/>
</dbReference>
<protein>
    <recommendedName>
        <fullName evidence="3 7">Uracil-DNA glycosylase</fullName>
        <shortName evidence="7">UDG</shortName>
        <ecNumber evidence="3 7">3.2.2.27</ecNumber>
    </recommendedName>
</protein>
<sequence>MPAQATLLQFFKQSPQGKGKSLEPPKKRLKTDPEEVNSREECNSTFDEEQLERMENNKITALIRRQVKLTPALCENIGRSWFKALEPEFNKPYFVKLSEFLVSERSKSKVFPPENQVYSWSTHCAINEVKVVLLGQDPYHNPGQAHGLAFSVPTGVDPPPSLLNIFKELKSDIEGFEVPDHGNLTGWAQQGVLLLNAGLTVRAFCANSHKEAGWSHFTDAVIKCLSSQKQPIVFLLWGSFAQQKQSLIDTKVHHVLKCPHPSPLSAHRGFLGCAHFSKANQLLRKSGRKCINWSYLPK</sequence>
<dbReference type="EMBL" id="CAJPEV010001161">
    <property type="protein sequence ID" value="CAG0891096.1"/>
    <property type="molecule type" value="Genomic_DNA"/>
</dbReference>
<dbReference type="GO" id="GO:0004844">
    <property type="term" value="F:uracil DNA N-glycosylase activity"/>
    <property type="evidence" value="ECO:0007669"/>
    <property type="project" value="UniProtKB-UniRule"/>
</dbReference>
<keyword evidence="5 7" id="KW-0378">Hydrolase</keyword>
<evidence type="ECO:0000256" key="3">
    <source>
        <dbReference type="ARBA" id="ARBA00012030"/>
    </source>
</evidence>
<evidence type="ECO:0000256" key="10">
    <source>
        <dbReference type="SAM" id="MobiDB-lite"/>
    </source>
</evidence>
<dbReference type="NCBIfam" id="NF003588">
    <property type="entry name" value="PRK05254.1-1"/>
    <property type="match status" value="1"/>
</dbReference>
<dbReference type="PANTHER" id="PTHR11264:SF0">
    <property type="entry name" value="URACIL-DNA GLYCOSYLASE"/>
    <property type="match status" value="1"/>
</dbReference>
<dbReference type="GO" id="GO:0097510">
    <property type="term" value="P:base-excision repair, AP site formation via deaminated base removal"/>
    <property type="evidence" value="ECO:0007669"/>
    <property type="project" value="TreeGrafter"/>
</dbReference>
<dbReference type="GO" id="GO:0005634">
    <property type="term" value="C:nucleus"/>
    <property type="evidence" value="ECO:0007669"/>
    <property type="project" value="UniProtKB-SubCell"/>
</dbReference>
<dbReference type="EC" id="3.2.2.27" evidence="3 7"/>
<dbReference type="AlphaFoldDB" id="A0A7R8XEY9"/>
<feature type="domain" description="Uracil-DNA glycosylase-like" evidence="11">
    <location>
        <begin position="122"/>
        <end position="283"/>
    </location>
</feature>
<gene>
    <name evidence="12" type="ORF">DSTB1V02_LOCUS6380</name>
</gene>
<comment type="catalytic activity">
    <reaction evidence="1 7 9">
        <text>Hydrolyzes single-stranded DNA or mismatched double-stranded DNA and polynucleotides, releasing free uracil.</text>
        <dbReference type="EC" id="3.2.2.27"/>
    </reaction>
</comment>
<evidence type="ECO:0000256" key="8">
    <source>
        <dbReference type="PROSITE-ProRule" id="PRU10072"/>
    </source>
</evidence>
<dbReference type="PROSITE" id="PS00130">
    <property type="entry name" value="U_DNA_GLYCOSYLASE"/>
    <property type="match status" value="1"/>
</dbReference>